<comment type="caution">
    <text evidence="1">The sequence shown here is derived from an EMBL/GenBank/DDBJ whole genome shotgun (WGS) entry which is preliminary data.</text>
</comment>
<evidence type="ECO:0000313" key="2">
    <source>
        <dbReference type="Proteomes" id="UP000179807"/>
    </source>
</evidence>
<dbReference type="InterPro" id="IPR029071">
    <property type="entry name" value="Ubiquitin-like_domsf"/>
</dbReference>
<organism evidence="1 2">
    <name type="scientific">Tritrichomonas foetus</name>
    <dbReference type="NCBI Taxonomy" id="1144522"/>
    <lineage>
        <taxon>Eukaryota</taxon>
        <taxon>Metamonada</taxon>
        <taxon>Parabasalia</taxon>
        <taxon>Tritrichomonadida</taxon>
        <taxon>Tritrichomonadidae</taxon>
        <taxon>Tritrichomonas</taxon>
    </lineage>
</organism>
<evidence type="ECO:0000313" key="1">
    <source>
        <dbReference type="EMBL" id="OHT01742.1"/>
    </source>
</evidence>
<dbReference type="EMBL" id="MLAK01000896">
    <property type="protein sequence ID" value="OHT01742.1"/>
    <property type="molecule type" value="Genomic_DNA"/>
</dbReference>
<protein>
    <recommendedName>
        <fullName evidence="3">Rad60/SUMO-like domain-containing protein</fullName>
    </recommendedName>
</protein>
<keyword evidence="2" id="KW-1185">Reference proteome</keyword>
<evidence type="ECO:0008006" key="3">
    <source>
        <dbReference type="Google" id="ProtNLM"/>
    </source>
</evidence>
<reference evidence="1" key="1">
    <citation type="submission" date="2016-10" db="EMBL/GenBank/DDBJ databases">
        <authorList>
            <person name="Benchimol M."/>
            <person name="Almeida L.G."/>
            <person name="Vasconcelos A.T."/>
            <person name="Perreira-Neves A."/>
            <person name="Rosa I.A."/>
            <person name="Tasca T."/>
            <person name="Bogo M.R."/>
            <person name="de Souza W."/>
        </authorList>
    </citation>
    <scope>NUCLEOTIDE SEQUENCE [LARGE SCALE GENOMIC DNA]</scope>
    <source>
        <strain evidence="1">K</strain>
    </source>
</reference>
<dbReference type="AlphaFoldDB" id="A0A1J4JW38"/>
<accession>A0A1J4JW38</accession>
<dbReference type="CDD" id="cd01763">
    <property type="entry name" value="Ubl_SUMO_like"/>
    <property type="match status" value="1"/>
</dbReference>
<gene>
    <name evidence="1" type="ORF">TRFO_31295</name>
</gene>
<proteinExistence type="predicted"/>
<dbReference type="GeneID" id="94842560"/>
<sequence length="346" mass="39992">MDVYSPPYLDDNEIHNSIDAKSPLDITLRYQNIDNYRLIEPDVKFESLFQSFCEPYGGYSEEWKFYRNHVEIKSDQTPEEINLTNFEIIQVCRKEFVIVNLDGFINELSQCKFSPYQKFEKIFQKLCSKVGADREFYHFRFGSVELLDSMTPSDYQMKSGDTIYVERTAQTSPFHSQEAKKFSIDVELQGIIHSKRIGPKHKLKVPLTTLCKRLGINEDHVTFFSKGEIIDLEKSLEESGIDDGSVIKGIMKEKPVEQKKVEIIDGKVSFIVRIVGKKDYKIKMEPNKPIGVAFRNLCQALKLNYYQYKVNAVHPDGTKTELLMYETPEASGILTGSYIEIVKRIL</sequence>
<dbReference type="Proteomes" id="UP000179807">
    <property type="component" value="Unassembled WGS sequence"/>
</dbReference>
<dbReference type="VEuPathDB" id="TrichDB:TRFO_31295"/>
<dbReference type="RefSeq" id="XP_068354878.1">
    <property type="nucleotide sequence ID" value="XM_068507856.1"/>
</dbReference>
<dbReference type="Gene3D" id="3.10.20.90">
    <property type="entry name" value="Phosphatidylinositol 3-kinase Catalytic Subunit, Chain A, domain 1"/>
    <property type="match status" value="3"/>
</dbReference>
<dbReference type="SUPFAM" id="SSF54236">
    <property type="entry name" value="Ubiquitin-like"/>
    <property type="match status" value="3"/>
</dbReference>
<name>A0A1J4JW38_9EUKA</name>